<keyword evidence="2" id="KW-1185">Reference proteome</keyword>
<dbReference type="STRING" id="866536.Belba_2970"/>
<organism evidence="1 2">
    <name type="scientific">Belliella baltica (strain DSM 15883 / CIP 108006 / LMG 21964 / BA134)</name>
    <dbReference type="NCBI Taxonomy" id="866536"/>
    <lineage>
        <taxon>Bacteria</taxon>
        <taxon>Pseudomonadati</taxon>
        <taxon>Bacteroidota</taxon>
        <taxon>Cytophagia</taxon>
        <taxon>Cytophagales</taxon>
        <taxon>Cyclobacteriaceae</taxon>
        <taxon>Belliella</taxon>
    </lineage>
</organism>
<accession>I3Z8C7</accession>
<dbReference type="EMBL" id="CP003281">
    <property type="protein sequence ID" value="AFL85495.1"/>
    <property type="molecule type" value="Genomic_DNA"/>
</dbReference>
<dbReference type="Proteomes" id="UP000006050">
    <property type="component" value="Chromosome"/>
</dbReference>
<reference evidence="2" key="1">
    <citation type="submission" date="2012-06" db="EMBL/GenBank/DDBJ databases">
        <title>The complete genome of Belliella baltica DSM 15883.</title>
        <authorList>
            <person name="Lucas S."/>
            <person name="Copeland A."/>
            <person name="Lapidus A."/>
            <person name="Goodwin L."/>
            <person name="Pitluck S."/>
            <person name="Peters L."/>
            <person name="Mikhailova N."/>
            <person name="Davenport K."/>
            <person name="Kyrpides N."/>
            <person name="Mavromatis K."/>
            <person name="Pagani I."/>
            <person name="Ivanova N."/>
            <person name="Ovchinnikova G."/>
            <person name="Zeytun A."/>
            <person name="Detter J.C."/>
            <person name="Han C."/>
            <person name="Land M."/>
            <person name="Hauser L."/>
            <person name="Markowitz V."/>
            <person name="Cheng J.-F."/>
            <person name="Hugenholtz P."/>
            <person name="Woyke T."/>
            <person name="Wu D."/>
            <person name="Tindall B."/>
            <person name="Pomrenke H."/>
            <person name="Brambilla E."/>
            <person name="Klenk H.-P."/>
            <person name="Eisen J.A."/>
        </authorList>
    </citation>
    <scope>NUCLEOTIDE SEQUENCE [LARGE SCALE GENOMIC DNA]</scope>
    <source>
        <strain evidence="2">DSM 15883 / CIP 108006 / LMG 21964 / BA134</strain>
    </source>
</reference>
<evidence type="ECO:0000313" key="1">
    <source>
        <dbReference type="EMBL" id="AFL85495.1"/>
    </source>
</evidence>
<dbReference type="AlphaFoldDB" id="I3Z8C7"/>
<sequence length="39" mass="4590">MGLTQTQPLSKMNILKMVKTKENEKLYTHFNITNSIYKC</sequence>
<evidence type="ECO:0000313" key="2">
    <source>
        <dbReference type="Proteomes" id="UP000006050"/>
    </source>
</evidence>
<gene>
    <name evidence="1" type="ordered locus">Belba_2970</name>
</gene>
<name>I3Z8C7_BELBD</name>
<proteinExistence type="predicted"/>
<protein>
    <submittedName>
        <fullName evidence="1">Uncharacterized protein</fullName>
    </submittedName>
</protein>
<dbReference type="HOGENOM" id="CLU_3305380_0_0_10"/>
<dbReference type="KEGG" id="bbd:Belba_2970"/>